<dbReference type="Pfam" id="PF00535">
    <property type="entry name" value="Glycos_transf_2"/>
    <property type="match status" value="1"/>
</dbReference>
<keyword evidence="1 4" id="KW-0328">Glycosyltransferase</keyword>
<accession>A0A564UVD7</accession>
<dbReference type="InterPro" id="IPR029044">
    <property type="entry name" value="Nucleotide-diphossugar_trans"/>
</dbReference>
<gene>
    <name evidence="4" type="primary">epsH_2</name>
    <name evidence="4" type="ORF">DLSSTS7063_03234</name>
</gene>
<sequence>METSLISVIVPIYNVSRYLDRCMESLLHQTYKNIEIIMVDDGSPDDCGKKCDRYAAEEPRIKVIHKENAGLGMARNSGLEIAEGEYVMFIDSDDYTDVRMIERLYHRLTEEGADTCFCRYYDTSSEGKDELARETYLKQSYCGDETKKVLLGMIGSLPEQAGDVEIGMSVWKGLYSLDIIRDNGILFPSEREYISEDIIFHMQYLVKAKHIVIEGTANYHYCDNGASLTKSYKADRFQMEKVLLKKEVQELNQIFKKDEYAGRLYKAFLGRVRRCIAQEVNANPDKKSAGKNIKGICDDPLVQKILEEYDDRKLQKTKRMVNFLIRHRQVTALAVIFKIKNG</sequence>
<evidence type="ECO:0000256" key="1">
    <source>
        <dbReference type="ARBA" id="ARBA00022676"/>
    </source>
</evidence>
<dbReference type="Proteomes" id="UP000398619">
    <property type="component" value="Unassembled WGS sequence"/>
</dbReference>
<dbReference type="AlphaFoldDB" id="A0A564UVD7"/>
<keyword evidence="2 4" id="KW-0808">Transferase</keyword>
<dbReference type="SUPFAM" id="SSF53448">
    <property type="entry name" value="Nucleotide-diphospho-sugar transferases"/>
    <property type="match status" value="1"/>
</dbReference>
<organism evidence="4 5">
    <name type="scientific">Dorea longicatena</name>
    <dbReference type="NCBI Taxonomy" id="88431"/>
    <lineage>
        <taxon>Bacteria</taxon>
        <taxon>Bacillati</taxon>
        <taxon>Bacillota</taxon>
        <taxon>Clostridia</taxon>
        <taxon>Lachnospirales</taxon>
        <taxon>Lachnospiraceae</taxon>
        <taxon>Dorea</taxon>
    </lineage>
</organism>
<protein>
    <submittedName>
        <fullName evidence="4">Glycosyltransferase EpsH</fullName>
        <ecNumber evidence="4">2.4.-.-</ecNumber>
    </submittedName>
</protein>
<evidence type="ECO:0000313" key="4">
    <source>
        <dbReference type="EMBL" id="VUX23574.1"/>
    </source>
</evidence>
<dbReference type="CDD" id="cd00761">
    <property type="entry name" value="Glyco_tranf_GTA_type"/>
    <property type="match status" value="1"/>
</dbReference>
<evidence type="ECO:0000259" key="3">
    <source>
        <dbReference type="Pfam" id="PF00535"/>
    </source>
</evidence>
<dbReference type="PANTHER" id="PTHR22916:SF51">
    <property type="entry name" value="GLYCOSYLTRANSFERASE EPSH-RELATED"/>
    <property type="match status" value="1"/>
</dbReference>
<evidence type="ECO:0000256" key="2">
    <source>
        <dbReference type="ARBA" id="ARBA00022679"/>
    </source>
</evidence>
<reference evidence="4 5" key="1">
    <citation type="submission" date="2019-07" db="EMBL/GenBank/DDBJ databases">
        <authorList>
            <person name="Hibberd C M."/>
            <person name="Gehrig L. J."/>
            <person name="Chang H.-W."/>
            <person name="Venkatesh S."/>
        </authorList>
    </citation>
    <scope>NUCLEOTIDE SEQUENCE [LARGE SCALE GENOMIC DNA]</scope>
    <source>
        <strain evidence="4">Dorea_longicatena_SSTS_Bg7063</strain>
    </source>
</reference>
<dbReference type="EMBL" id="CABHNM010000079">
    <property type="protein sequence ID" value="VUX23574.1"/>
    <property type="molecule type" value="Genomic_DNA"/>
</dbReference>
<dbReference type="Gene3D" id="3.90.550.10">
    <property type="entry name" value="Spore Coat Polysaccharide Biosynthesis Protein SpsA, Chain A"/>
    <property type="match status" value="1"/>
</dbReference>
<dbReference type="RefSeq" id="WP_144101775.1">
    <property type="nucleotide sequence ID" value="NZ_CABHNM010000079.1"/>
</dbReference>
<proteinExistence type="predicted"/>
<feature type="domain" description="Glycosyltransferase 2-like" evidence="3">
    <location>
        <begin position="7"/>
        <end position="138"/>
    </location>
</feature>
<dbReference type="PANTHER" id="PTHR22916">
    <property type="entry name" value="GLYCOSYLTRANSFERASE"/>
    <property type="match status" value="1"/>
</dbReference>
<name>A0A564UVD7_9FIRM</name>
<dbReference type="GO" id="GO:0016757">
    <property type="term" value="F:glycosyltransferase activity"/>
    <property type="evidence" value="ECO:0007669"/>
    <property type="project" value="UniProtKB-KW"/>
</dbReference>
<dbReference type="InterPro" id="IPR001173">
    <property type="entry name" value="Glyco_trans_2-like"/>
</dbReference>
<evidence type="ECO:0000313" key="5">
    <source>
        <dbReference type="Proteomes" id="UP000398619"/>
    </source>
</evidence>
<dbReference type="EC" id="2.4.-.-" evidence="4"/>